<dbReference type="AlphaFoldDB" id="B8J962"/>
<name>B8J962_ANAD2</name>
<protein>
    <submittedName>
        <fullName evidence="1">Uncharacterized protein</fullName>
    </submittedName>
</protein>
<keyword evidence="2" id="KW-1185">Reference proteome</keyword>
<dbReference type="RefSeq" id="WP_012633319.1">
    <property type="nucleotide sequence ID" value="NC_011891.1"/>
</dbReference>
<evidence type="ECO:0000313" key="2">
    <source>
        <dbReference type="Proteomes" id="UP000007089"/>
    </source>
</evidence>
<accession>B8J962</accession>
<proteinExistence type="predicted"/>
<gene>
    <name evidence="1" type="ordered locus">A2cp1_2128</name>
</gene>
<dbReference type="EMBL" id="CP001359">
    <property type="protein sequence ID" value="ACL65468.1"/>
    <property type="molecule type" value="Genomic_DNA"/>
</dbReference>
<reference evidence="1" key="1">
    <citation type="submission" date="2009-01" db="EMBL/GenBank/DDBJ databases">
        <title>Complete sequence of Anaeromyxobacter dehalogenans 2CP-1.</title>
        <authorList>
            <consortium name="US DOE Joint Genome Institute"/>
            <person name="Lucas S."/>
            <person name="Copeland A."/>
            <person name="Lapidus A."/>
            <person name="Glavina del Rio T."/>
            <person name="Dalin E."/>
            <person name="Tice H."/>
            <person name="Bruce D."/>
            <person name="Goodwin L."/>
            <person name="Pitluck S."/>
            <person name="Saunders E."/>
            <person name="Brettin T."/>
            <person name="Detter J.C."/>
            <person name="Han C."/>
            <person name="Larimer F."/>
            <person name="Land M."/>
            <person name="Hauser L."/>
            <person name="Kyrpides N."/>
            <person name="Ovchinnikova G."/>
            <person name="Beliaev A.S."/>
            <person name="Richardson P."/>
        </authorList>
    </citation>
    <scope>NUCLEOTIDE SEQUENCE</scope>
    <source>
        <strain evidence="1">2CP-1</strain>
    </source>
</reference>
<organism evidence="1 2">
    <name type="scientific">Anaeromyxobacter dehalogenans (strain ATCC BAA-258 / DSM 21875 / 2CP-1)</name>
    <dbReference type="NCBI Taxonomy" id="455488"/>
    <lineage>
        <taxon>Bacteria</taxon>
        <taxon>Pseudomonadati</taxon>
        <taxon>Myxococcota</taxon>
        <taxon>Myxococcia</taxon>
        <taxon>Myxococcales</taxon>
        <taxon>Cystobacterineae</taxon>
        <taxon>Anaeromyxobacteraceae</taxon>
        <taxon>Anaeromyxobacter</taxon>
    </lineage>
</organism>
<sequence length="82" mass="9017">MNRTGSRLRKDIARDHARRAADALRRQADALDAAAKDREPVPAIAAAHKAGVMVEWTEHMLPVIKENVRRQAAAARAARRAA</sequence>
<evidence type="ECO:0000313" key="1">
    <source>
        <dbReference type="EMBL" id="ACL65468.1"/>
    </source>
</evidence>
<dbReference type="KEGG" id="acp:A2cp1_2128"/>
<dbReference type="Proteomes" id="UP000007089">
    <property type="component" value="Chromosome"/>
</dbReference>
<dbReference type="HOGENOM" id="CLU_2550913_0_0_7"/>